<keyword evidence="4 6" id="KW-0472">Membrane</keyword>
<keyword evidence="3 6" id="KW-1133">Transmembrane helix</keyword>
<evidence type="ECO:0000313" key="7">
    <source>
        <dbReference type="EMBL" id="TKA67984.1"/>
    </source>
</evidence>
<dbReference type="STRING" id="331657.A0A4U0WW90"/>
<dbReference type="OrthoDB" id="4521223at2759"/>
<keyword evidence="2 6" id="KW-0812">Transmembrane</keyword>
<feature type="transmembrane region" description="Helical" evidence="6">
    <location>
        <begin position="101"/>
        <end position="119"/>
    </location>
</feature>
<dbReference type="PANTHER" id="PTHR31465:SF9">
    <property type="entry name" value="SPHINGOID LONG-CHAIN BASE TRANSPORTER RSB1"/>
    <property type="match status" value="1"/>
</dbReference>
<dbReference type="Pfam" id="PF04479">
    <property type="entry name" value="RTA1"/>
    <property type="match status" value="1"/>
</dbReference>
<dbReference type="EMBL" id="NAJN01000858">
    <property type="protein sequence ID" value="TKA67984.1"/>
    <property type="molecule type" value="Genomic_DNA"/>
</dbReference>
<evidence type="ECO:0000256" key="6">
    <source>
        <dbReference type="SAM" id="Phobius"/>
    </source>
</evidence>
<dbReference type="GO" id="GO:0005886">
    <property type="term" value="C:plasma membrane"/>
    <property type="evidence" value="ECO:0007669"/>
    <property type="project" value="TreeGrafter"/>
</dbReference>
<keyword evidence="8" id="KW-1185">Reference proteome</keyword>
<organism evidence="7 8">
    <name type="scientific">Cryomyces minteri</name>
    <dbReference type="NCBI Taxonomy" id="331657"/>
    <lineage>
        <taxon>Eukaryota</taxon>
        <taxon>Fungi</taxon>
        <taxon>Dikarya</taxon>
        <taxon>Ascomycota</taxon>
        <taxon>Pezizomycotina</taxon>
        <taxon>Dothideomycetes</taxon>
        <taxon>Dothideomycetes incertae sedis</taxon>
        <taxon>Cryomyces</taxon>
    </lineage>
</organism>
<evidence type="ECO:0000256" key="3">
    <source>
        <dbReference type="ARBA" id="ARBA00022989"/>
    </source>
</evidence>
<protein>
    <submittedName>
        <fullName evidence="7">Uncharacterized protein</fullName>
    </submittedName>
</protein>
<reference evidence="7 8" key="1">
    <citation type="submission" date="2017-03" db="EMBL/GenBank/DDBJ databases">
        <title>Genomes of endolithic fungi from Antarctica.</title>
        <authorList>
            <person name="Coleine C."/>
            <person name="Masonjones S."/>
            <person name="Stajich J.E."/>
        </authorList>
    </citation>
    <scope>NUCLEOTIDE SEQUENCE [LARGE SCALE GENOMIC DNA]</scope>
    <source>
        <strain evidence="7 8">CCFEE 5187</strain>
    </source>
</reference>
<name>A0A4U0WW90_9PEZI</name>
<proteinExistence type="predicted"/>
<dbReference type="GO" id="GO:0000324">
    <property type="term" value="C:fungal-type vacuole"/>
    <property type="evidence" value="ECO:0007669"/>
    <property type="project" value="TreeGrafter"/>
</dbReference>
<feature type="transmembrane region" description="Helical" evidence="6">
    <location>
        <begin position="62"/>
        <end position="81"/>
    </location>
</feature>
<evidence type="ECO:0000256" key="2">
    <source>
        <dbReference type="ARBA" id="ARBA00022692"/>
    </source>
</evidence>
<feature type="region of interest" description="Disordered" evidence="5">
    <location>
        <begin position="185"/>
        <end position="207"/>
    </location>
</feature>
<dbReference type="PANTHER" id="PTHR31465">
    <property type="entry name" value="PROTEIN RTA1-RELATED"/>
    <property type="match status" value="1"/>
</dbReference>
<comment type="subcellular location">
    <subcellularLocation>
        <location evidence="1">Membrane</location>
        <topology evidence="1">Multi-pass membrane protein</topology>
    </subcellularLocation>
</comment>
<sequence length="207" mass="21808">MFPRSLATHFVPPSSLLFQAAGGALASSATTASSDQTGINMIAGLGAMDTAFAALRATFRFRAFIAALGVATLAIFARSVFRVAEPSQGFHGALANQEATFMVLEGGMIVVAVGALTIFHPGIAFGGRWADTGWTLRGEKKIATDAEAAAEVAGRCRWSRRNVFGRRGEAQLQQEKDVEVDVEASEEGIGAPPYESTRALEDAAGWI</sequence>
<evidence type="ECO:0000256" key="4">
    <source>
        <dbReference type="ARBA" id="ARBA00023136"/>
    </source>
</evidence>
<comment type="caution">
    <text evidence="7">The sequence shown here is derived from an EMBL/GenBank/DDBJ whole genome shotgun (WGS) entry which is preliminary data.</text>
</comment>
<evidence type="ECO:0000256" key="5">
    <source>
        <dbReference type="SAM" id="MobiDB-lite"/>
    </source>
</evidence>
<evidence type="ECO:0000313" key="8">
    <source>
        <dbReference type="Proteomes" id="UP000308768"/>
    </source>
</evidence>
<dbReference type="InterPro" id="IPR007568">
    <property type="entry name" value="RTA1"/>
</dbReference>
<dbReference type="Proteomes" id="UP000308768">
    <property type="component" value="Unassembled WGS sequence"/>
</dbReference>
<accession>A0A4U0WW90</accession>
<evidence type="ECO:0000256" key="1">
    <source>
        <dbReference type="ARBA" id="ARBA00004141"/>
    </source>
</evidence>
<gene>
    <name evidence="7" type="ORF">B0A49_07640</name>
</gene>
<dbReference type="AlphaFoldDB" id="A0A4U0WW90"/>